<feature type="transmembrane region" description="Helical" evidence="7">
    <location>
        <begin position="138"/>
        <end position="160"/>
    </location>
</feature>
<evidence type="ECO:0000313" key="10">
    <source>
        <dbReference type="Proteomes" id="UP001589647"/>
    </source>
</evidence>
<dbReference type="Proteomes" id="UP001589647">
    <property type="component" value="Unassembled WGS sequence"/>
</dbReference>
<keyword evidence="3" id="KW-1003">Cell membrane</keyword>
<evidence type="ECO:0000256" key="5">
    <source>
        <dbReference type="ARBA" id="ARBA00022989"/>
    </source>
</evidence>
<dbReference type="Pfam" id="PF00528">
    <property type="entry name" value="BPD_transp_1"/>
    <property type="match status" value="1"/>
</dbReference>
<gene>
    <name evidence="9" type="ORF">ACFFV7_03200</name>
</gene>
<keyword evidence="2 7" id="KW-0813">Transport</keyword>
<accession>A0ABV5I8S8</accession>
<dbReference type="Gene3D" id="1.10.3720.10">
    <property type="entry name" value="MetI-like"/>
    <property type="match status" value="1"/>
</dbReference>
<dbReference type="InterPro" id="IPR000515">
    <property type="entry name" value="MetI-like"/>
</dbReference>
<evidence type="ECO:0000256" key="2">
    <source>
        <dbReference type="ARBA" id="ARBA00022448"/>
    </source>
</evidence>
<feature type="transmembrane region" description="Helical" evidence="7">
    <location>
        <begin position="181"/>
        <end position="206"/>
    </location>
</feature>
<dbReference type="CDD" id="cd06261">
    <property type="entry name" value="TM_PBP2"/>
    <property type="match status" value="1"/>
</dbReference>
<keyword evidence="6 7" id="KW-0472">Membrane</keyword>
<feature type="transmembrane region" description="Helical" evidence="7">
    <location>
        <begin position="12"/>
        <end position="33"/>
    </location>
</feature>
<evidence type="ECO:0000256" key="6">
    <source>
        <dbReference type="ARBA" id="ARBA00023136"/>
    </source>
</evidence>
<feature type="transmembrane region" description="Helical" evidence="7">
    <location>
        <begin position="104"/>
        <end position="126"/>
    </location>
</feature>
<keyword evidence="4 7" id="KW-0812">Transmembrane</keyword>
<evidence type="ECO:0000256" key="3">
    <source>
        <dbReference type="ARBA" id="ARBA00022475"/>
    </source>
</evidence>
<keyword evidence="5 7" id="KW-1133">Transmembrane helix</keyword>
<evidence type="ECO:0000313" key="9">
    <source>
        <dbReference type="EMBL" id="MFB9200189.1"/>
    </source>
</evidence>
<name>A0ABV5I8S8_9ACTN</name>
<feature type="domain" description="ABC transmembrane type-1" evidence="8">
    <location>
        <begin position="69"/>
        <end position="261"/>
    </location>
</feature>
<dbReference type="SUPFAM" id="SSF161098">
    <property type="entry name" value="MetI-like"/>
    <property type="match status" value="1"/>
</dbReference>
<dbReference type="PANTHER" id="PTHR43744">
    <property type="entry name" value="ABC TRANSPORTER PERMEASE PROTEIN MG189-RELATED-RELATED"/>
    <property type="match status" value="1"/>
</dbReference>
<feature type="transmembrane region" description="Helical" evidence="7">
    <location>
        <begin position="240"/>
        <end position="261"/>
    </location>
</feature>
<feature type="transmembrane region" description="Helical" evidence="7">
    <location>
        <begin position="69"/>
        <end position="92"/>
    </location>
</feature>
<sequence length="276" mass="30711">MISRRSNTMSYVVLLLFAAFAIYPFISTTLVAFNPPDASVSGLAWPSQWSLDSFISAWNNPDAGIGRSLLNSILLSGVVVSVSVFFSILTGYAFGTMKFRGSSLLFPLFVLGLIVPYEATVIPLYYQFRSFDLIDTYWSMMLPCIGGSMAFGTYWMTSFFKSFPRELLEAARTDGSNRWQTLWRVIVPTASSPIFALATILFIWTWNNLLLAVVMISQPELRMVPAALNFFVGLQYGSNYQITCAAAIMVALPVMIVYYLLQRRYGADVLAGSLKG</sequence>
<dbReference type="PANTHER" id="PTHR43744:SF8">
    <property type="entry name" value="SN-GLYCEROL-3-PHOSPHATE TRANSPORT SYSTEM PERMEASE PROTEIN UGPE"/>
    <property type="match status" value="1"/>
</dbReference>
<evidence type="ECO:0000256" key="7">
    <source>
        <dbReference type="RuleBase" id="RU363032"/>
    </source>
</evidence>
<dbReference type="InterPro" id="IPR035906">
    <property type="entry name" value="MetI-like_sf"/>
</dbReference>
<organism evidence="9 10">
    <name type="scientific">Nonomuraea spiralis</name>
    <dbReference type="NCBI Taxonomy" id="46182"/>
    <lineage>
        <taxon>Bacteria</taxon>
        <taxon>Bacillati</taxon>
        <taxon>Actinomycetota</taxon>
        <taxon>Actinomycetes</taxon>
        <taxon>Streptosporangiales</taxon>
        <taxon>Streptosporangiaceae</taxon>
        <taxon>Nonomuraea</taxon>
    </lineage>
</organism>
<comment type="similarity">
    <text evidence="7">Belongs to the binding-protein-dependent transport system permease family.</text>
</comment>
<dbReference type="RefSeq" id="WP_185845236.1">
    <property type="nucleotide sequence ID" value="NZ_BMRC01000001.1"/>
</dbReference>
<dbReference type="PROSITE" id="PS50928">
    <property type="entry name" value="ABC_TM1"/>
    <property type="match status" value="1"/>
</dbReference>
<comment type="caution">
    <text evidence="9">The sequence shown here is derived from an EMBL/GenBank/DDBJ whole genome shotgun (WGS) entry which is preliminary data.</text>
</comment>
<evidence type="ECO:0000256" key="1">
    <source>
        <dbReference type="ARBA" id="ARBA00004651"/>
    </source>
</evidence>
<protein>
    <submittedName>
        <fullName evidence="9">Carbohydrate ABC transporter permease</fullName>
    </submittedName>
</protein>
<dbReference type="EMBL" id="JBHMEI010000001">
    <property type="protein sequence ID" value="MFB9200189.1"/>
    <property type="molecule type" value="Genomic_DNA"/>
</dbReference>
<comment type="subcellular location">
    <subcellularLocation>
        <location evidence="1 7">Cell membrane</location>
        <topology evidence="1 7">Multi-pass membrane protein</topology>
    </subcellularLocation>
</comment>
<keyword evidence="10" id="KW-1185">Reference proteome</keyword>
<evidence type="ECO:0000259" key="8">
    <source>
        <dbReference type="PROSITE" id="PS50928"/>
    </source>
</evidence>
<proteinExistence type="inferred from homology"/>
<reference evidence="9 10" key="1">
    <citation type="submission" date="2024-09" db="EMBL/GenBank/DDBJ databases">
        <authorList>
            <person name="Sun Q."/>
            <person name="Mori K."/>
        </authorList>
    </citation>
    <scope>NUCLEOTIDE SEQUENCE [LARGE SCALE GENOMIC DNA]</scope>
    <source>
        <strain evidence="9 10">CCM 3426</strain>
    </source>
</reference>
<evidence type="ECO:0000256" key="4">
    <source>
        <dbReference type="ARBA" id="ARBA00022692"/>
    </source>
</evidence>